<dbReference type="InterPro" id="IPR011109">
    <property type="entry name" value="DNA_bind_recombinase_dom"/>
</dbReference>
<dbReference type="OrthoDB" id="6402732at2"/>
<evidence type="ECO:0000313" key="3">
    <source>
        <dbReference type="Proteomes" id="UP000275281"/>
    </source>
</evidence>
<comment type="caution">
    <text evidence="2">The sequence shown here is derived from an EMBL/GenBank/DDBJ whole genome shotgun (WGS) entry which is preliminary data.</text>
</comment>
<keyword evidence="3" id="KW-1185">Reference proteome</keyword>
<name>A0A3N5ZAR8_9ALTE</name>
<dbReference type="Pfam" id="PF07508">
    <property type="entry name" value="Recombinase"/>
    <property type="match status" value="1"/>
</dbReference>
<dbReference type="AlphaFoldDB" id="A0A3N5ZAR8"/>
<dbReference type="Proteomes" id="UP000275281">
    <property type="component" value="Unassembled WGS sequence"/>
</dbReference>
<evidence type="ECO:0000313" key="2">
    <source>
        <dbReference type="EMBL" id="RPJ68234.1"/>
    </source>
</evidence>
<protein>
    <recommendedName>
        <fullName evidence="1">Recombinase domain-containing protein</fullName>
    </recommendedName>
</protein>
<dbReference type="EMBL" id="RPOK01000001">
    <property type="protein sequence ID" value="RPJ68234.1"/>
    <property type="molecule type" value="Genomic_DNA"/>
</dbReference>
<organism evidence="2 3">
    <name type="scientific">Alteromonas sediminis</name>
    <dbReference type="NCBI Taxonomy" id="2259342"/>
    <lineage>
        <taxon>Bacteria</taxon>
        <taxon>Pseudomonadati</taxon>
        <taxon>Pseudomonadota</taxon>
        <taxon>Gammaproteobacteria</taxon>
        <taxon>Alteromonadales</taxon>
        <taxon>Alteromonadaceae</taxon>
        <taxon>Alteromonas/Salinimonas group</taxon>
        <taxon>Alteromonas</taxon>
    </lineage>
</organism>
<gene>
    <name evidence="2" type="ORF">DRW07_02160</name>
</gene>
<accession>A0A3N5ZAR8</accession>
<reference evidence="2 3" key="1">
    <citation type="submission" date="2018-11" db="EMBL/GenBank/DDBJ databases">
        <authorList>
            <person name="Ye M.-Q."/>
            <person name="Du Z.-J."/>
        </authorList>
    </citation>
    <scope>NUCLEOTIDE SEQUENCE [LARGE SCALE GENOMIC DNA]</scope>
    <source>
        <strain evidence="2 3">U0105</strain>
    </source>
</reference>
<dbReference type="GO" id="GO:0003677">
    <property type="term" value="F:DNA binding"/>
    <property type="evidence" value="ECO:0007669"/>
    <property type="project" value="InterPro"/>
</dbReference>
<evidence type="ECO:0000259" key="1">
    <source>
        <dbReference type="Pfam" id="PF07508"/>
    </source>
</evidence>
<proteinExistence type="predicted"/>
<dbReference type="GO" id="GO:0000150">
    <property type="term" value="F:DNA strand exchange activity"/>
    <property type="evidence" value="ECO:0007669"/>
    <property type="project" value="InterPro"/>
</dbReference>
<dbReference type="RefSeq" id="WP_124026236.1">
    <property type="nucleotide sequence ID" value="NZ_JBHRSN010000005.1"/>
</dbReference>
<sequence>MNRKLQRERRQYVLQLVYLKVRDTYKIPSYKSIVFYLNEEGIKTSRGNPWTRKALFRFLQNAGYSGLWGLSKCEGLPNIKLHSA</sequence>
<feature type="domain" description="Recombinase" evidence="1">
    <location>
        <begin position="13"/>
        <end position="68"/>
    </location>
</feature>